<dbReference type="SMART" id="SM00185">
    <property type="entry name" value="ARM"/>
    <property type="match status" value="3"/>
</dbReference>
<feature type="compositionally biased region" description="Polar residues" evidence="1">
    <location>
        <begin position="315"/>
        <end position="334"/>
    </location>
</feature>
<protein>
    <submittedName>
        <fullName evidence="2">Armadillo repeat-containing protein 4</fullName>
    </submittedName>
</protein>
<name>A0A5C6NW73_9TELE</name>
<dbReference type="InterPro" id="IPR016024">
    <property type="entry name" value="ARM-type_fold"/>
</dbReference>
<dbReference type="Gene3D" id="1.25.10.10">
    <property type="entry name" value="Leucine-rich Repeat Variant"/>
    <property type="match status" value="2"/>
</dbReference>
<dbReference type="PANTHER" id="PTHR46241">
    <property type="entry name" value="ARMADILLO REPEAT-CONTAINING PROTEIN 4 ARMC4"/>
    <property type="match status" value="1"/>
</dbReference>
<dbReference type="EMBL" id="RHFK02000009">
    <property type="protein sequence ID" value="TWW71225.1"/>
    <property type="molecule type" value="Genomic_DNA"/>
</dbReference>
<proteinExistence type="predicted"/>
<evidence type="ECO:0000313" key="3">
    <source>
        <dbReference type="Proteomes" id="UP000324091"/>
    </source>
</evidence>
<gene>
    <name evidence="2" type="ORF">D4764_17G0007080</name>
</gene>
<evidence type="ECO:0000313" key="2">
    <source>
        <dbReference type="EMBL" id="TWW71225.1"/>
    </source>
</evidence>
<dbReference type="InterPro" id="IPR011989">
    <property type="entry name" value="ARM-like"/>
</dbReference>
<accession>A0A5C6NW73</accession>
<dbReference type="InterPro" id="IPR000225">
    <property type="entry name" value="Armadillo"/>
</dbReference>
<evidence type="ECO:0000256" key="1">
    <source>
        <dbReference type="SAM" id="MobiDB-lite"/>
    </source>
</evidence>
<organism evidence="2 3">
    <name type="scientific">Takifugu flavidus</name>
    <name type="common">sansaifugu</name>
    <dbReference type="NCBI Taxonomy" id="433684"/>
    <lineage>
        <taxon>Eukaryota</taxon>
        <taxon>Metazoa</taxon>
        <taxon>Chordata</taxon>
        <taxon>Craniata</taxon>
        <taxon>Vertebrata</taxon>
        <taxon>Euteleostomi</taxon>
        <taxon>Actinopterygii</taxon>
        <taxon>Neopterygii</taxon>
        <taxon>Teleostei</taxon>
        <taxon>Neoteleostei</taxon>
        <taxon>Acanthomorphata</taxon>
        <taxon>Eupercaria</taxon>
        <taxon>Tetraodontiformes</taxon>
        <taxon>Tetradontoidea</taxon>
        <taxon>Tetraodontidae</taxon>
        <taxon>Takifugu</taxon>
    </lineage>
</organism>
<dbReference type="SUPFAM" id="SSF48371">
    <property type="entry name" value="ARM repeat"/>
    <property type="match status" value="1"/>
</dbReference>
<comment type="caution">
    <text evidence="2">The sequence shown here is derived from an EMBL/GenBank/DDBJ whole genome shotgun (WGS) entry which is preliminary data.</text>
</comment>
<reference evidence="2 3" key="1">
    <citation type="submission" date="2019-04" db="EMBL/GenBank/DDBJ databases">
        <title>Chromosome genome assembly for Takifugu flavidus.</title>
        <authorList>
            <person name="Xiao S."/>
        </authorList>
    </citation>
    <scope>NUCLEOTIDE SEQUENCE [LARGE SCALE GENOMIC DNA]</scope>
    <source>
        <strain evidence="2">HTHZ2018</strain>
        <tissue evidence="2">Muscle</tissue>
    </source>
</reference>
<dbReference type="AlphaFoldDB" id="A0A5C6NW73"/>
<sequence>MDIKTFAAETIANVARVQQVRRNILQLGGVPKLVKLLDCDLNTINLNADVEKSVEVTRCAALALWSCSKSTKIKVAISKARGIPLLARLLKSYNENMLIPVVGNLQEFATVRAEDERMQELVLKHSGLQPLVSLSKSVNKELLAAASRAIWKCSISPKNVDNNNGRESVEVFLCEVQGQARQIPATNDFRGISEYDTLTTLVGLLSEQPEEVLVNVVGALGEFARIPANKVAIRKCGSIKYLINLLTETNEACKRLRFPARWCGHTKSSSIEPTQELGTARSLVQQDGMETSNKQGTTPNTPTLVRLPAAPAVANNDSSTPPAGKTKQNPGPQQTDFYYVGPIQAFKVILVSPSQLVARESFLCHRDSWPAIISIPEEGLPVSPMSSTPILPTLPSTSLILWHSLTGLIHSTIA</sequence>
<dbReference type="PANTHER" id="PTHR46241:SF1">
    <property type="entry name" value="OUTER DYNEIN ARM-DOCKING COMPLEX SUBUNIT 2"/>
    <property type="match status" value="1"/>
</dbReference>
<keyword evidence="3" id="KW-1185">Reference proteome</keyword>
<dbReference type="Proteomes" id="UP000324091">
    <property type="component" value="Chromosome 17"/>
</dbReference>
<feature type="region of interest" description="Disordered" evidence="1">
    <location>
        <begin position="312"/>
        <end position="334"/>
    </location>
</feature>